<dbReference type="RefSeq" id="WP_191362935.1">
    <property type="nucleotide sequence ID" value="NZ_JAKNHQ010000001.1"/>
</dbReference>
<dbReference type="EMBL" id="JAKNHQ010000001">
    <property type="protein sequence ID" value="MCG4609608.1"/>
    <property type="molecule type" value="Genomic_DNA"/>
</dbReference>
<evidence type="ECO:0000313" key="3">
    <source>
        <dbReference type="Proteomes" id="UP001298681"/>
    </source>
</evidence>
<dbReference type="Gene3D" id="1.20.5.2950">
    <property type="match status" value="1"/>
</dbReference>
<feature type="compositionally biased region" description="Basic and acidic residues" evidence="1">
    <location>
        <begin position="8"/>
        <end position="23"/>
    </location>
</feature>
<keyword evidence="3" id="KW-1185">Reference proteome</keyword>
<organism evidence="2 3">
    <name type="scientific">Anaeromassilibacillus senegalensis</name>
    <dbReference type="NCBI Taxonomy" id="1673717"/>
    <lineage>
        <taxon>Bacteria</taxon>
        <taxon>Bacillati</taxon>
        <taxon>Bacillota</taxon>
        <taxon>Clostridia</taxon>
        <taxon>Eubacteriales</taxon>
        <taxon>Acutalibacteraceae</taxon>
        <taxon>Anaeromassilibacillus</taxon>
    </lineage>
</organism>
<reference evidence="2 3" key="1">
    <citation type="submission" date="2022-01" db="EMBL/GenBank/DDBJ databases">
        <title>Collection of gut derived symbiotic bacterial strains cultured from healthy donors.</title>
        <authorList>
            <person name="Lin H."/>
            <person name="Kohout C."/>
            <person name="Waligurski E."/>
            <person name="Pamer E.G."/>
        </authorList>
    </citation>
    <scope>NUCLEOTIDE SEQUENCE [LARGE SCALE GENOMIC DNA]</scope>
    <source>
        <strain evidence="2 3">DFI.7.58</strain>
    </source>
</reference>
<evidence type="ECO:0000256" key="1">
    <source>
        <dbReference type="SAM" id="MobiDB-lite"/>
    </source>
</evidence>
<evidence type="ECO:0008006" key="4">
    <source>
        <dbReference type="Google" id="ProtNLM"/>
    </source>
</evidence>
<comment type="caution">
    <text evidence="2">The sequence shown here is derived from an EMBL/GenBank/DDBJ whole genome shotgun (WGS) entry which is preliminary data.</text>
</comment>
<dbReference type="Proteomes" id="UP001298681">
    <property type="component" value="Unassembled WGS sequence"/>
</dbReference>
<accession>A0ABS9MFN2</accession>
<gene>
    <name evidence="2" type="ORF">L0P57_01435</name>
</gene>
<sequence>MAQQTIDAVREAERKADQAERDAAQQAEEILWKAHADAERTTAQITSEADKLAQDSLEAARAQGERYAAKAAQEAEQEIAALRALAQKREKEAIACVIAELVG</sequence>
<feature type="region of interest" description="Disordered" evidence="1">
    <location>
        <begin position="1"/>
        <end position="26"/>
    </location>
</feature>
<name>A0ABS9MFN2_9FIRM</name>
<proteinExistence type="predicted"/>
<evidence type="ECO:0000313" key="2">
    <source>
        <dbReference type="EMBL" id="MCG4609608.1"/>
    </source>
</evidence>
<protein>
    <recommendedName>
        <fullName evidence="4">ATPase</fullName>
    </recommendedName>
</protein>